<evidence type="ECO:0000313" key="2">
    <source>
        <dbReference type="EMBL" id="KAJ8941751.1"/>
    </source>
</evidence>
<proteinExistence type="predicted"/>
<protein>
    <recommendedName>
        <fullName evidence="1">RNase H type-1 domain-containing protein</fullName>
    </recommendedName>
</protein>
<dbReference type="InterPro" id="IPR012337">
    <property type="entry name" value="RNaseH-like_sf"/>
</dbReference>
<dbReference type="Gene3D" id="3.30.420.10">
    <property type="entry name" value="Ribonuclease H-like superfamily/Ribonuclease H"/>
    <property type="match status" value="1"/>
</dbReference>
<comment type="caution">
    <text evidence="2">The sequence shown here is derived from an EMBL/GenBank/DDBJ whole genome shotgun (WGS) entry which is preliminary data.</text>
</comment>
<dbReference type="AlphaFoldDB" id="A0AAV8XRT2"/>
<organism evidence="2 3">
    <name type="scientific">Aromia moschata</name>
    <dbReference type="NCBI Taxonomy" id="1265417"/>
    <lineage>
        <taxon>Eukaryota</taxon>
        <taxon>Metazoa</taxon>
        <taxon>Ecdysozoa</taxon>
        <taxon>Arthropoda</taxon>
        <taxon>Hexapoda</taxon>
        <taxon>Insecta</taxon>
        <taxon>Pterygota</taxon>
        <taxon>Neoptera</taxon>
        <taxon>Endopterygota</taxon>
        <taxon>Coleoptera</taxon>
        <taxon>Polyphaga</taxon>
        <taxon>Cucujiformia</taxon>
        <taxon>Chrysomeloidea</taxon>
        <taxon>Cerambycidae</taxon>
        <taxon>Cerambycinae</taxon>
        <taxon>Callichromatini</taxon>
        <taxon>Aromia</taxon>
    </lineage>
</organism>
<dbReference type="GO" id="GO:0003676">
    <property type="term" value="F:nucleic acid binding"/>
    <property type="evidence" value="ECO:0007669"/>
    <property type="project" value="InterPro"/>
</dbReference>
<dbReference type="EMBL" id="JAPWTK010000356">
    <property type="protein sequence ID" value="KAJ8941751.1"/>
    <property type="molecule type" value="Genomic_DNA"/>
</dbReference>
<dbReference type="GO" id="GO:0004523">
    <property type="term" value="F:RNA-DNA hybrid ribonuclease activity"/>
    <property type="evidence" value="ECO:0007669"/>
    <property type="project" value="InterPro"/>
</dbReference>
<dbReference type="Proteomes" id="UP001162162">
    <property type="component" value="Unassembled WGS sequence"/>
</dbReference>
<dbReference type="Pfam" id="PF00075">
    <property type="entry name" value="RNase_H"/>
    <property type="match status" value="1"/>
</dbReference>
<dbReference type="InterPro" id="IPR036397">
    <property type="entry name" value="RNaseH_sf"/>
</dbReference>
<sequence length="90" mass="10144">MSSDGVPWAMEMIRSSYTNKRIQIISDSQAALKALGGVEIHSQAVKDCIDSLIQLAEHNSITLKWVRGHQGHEGNERADFLARKGLWFHR</sequence>
<dbReference type="InterPro" id="IPR002156">
    <property type="entry name" value="RNaseH_domain"/>
</dbReference>
<evidence type="ECO:0000259" key="1">
    <source>
        <dbReference type="PROSITE" id="PS50879"/>
    </source>
</evidence>
<evidence type="ECO:0000313" key="3">
    <source>
        <dbReference type="Proteomes" id="UP001162162"/>
    </source>
</evidence>
<dbReference type="SUPFAM" id="SSF53098">
    <property type="entry name" value="Ribonuclease H-like"/>
    <property type="match status" value="1"/>
</dbReference>
<reference evidence="2" key="1">
    <citation type="journal article" date="2023" name="Insect Mol. Biol.">
        <title>Genome sequencing provides insights into the evolution of gene families encoding plant cell wall-degrading enzymes in longhorned beetles.</title>
        <authorList>
            <person name="Shin N.R."/>
            <person name="Okamura Y."/>
            <person name="Kirsch R."/>
            <person name="Pauchet Y."/>
        </authorList>
    </citation>
    <scope>NUCLEOTIDE SEQUENCE</scope>
    <source>
        <strain evidence="2">AMC_N1</strain>
    </source>
</reference>
<accession>A0AAV8XRT2</accession>
<dbReference type="PROSITE" id="PS50879">
    <property type="entry name" value="RNASE_H_1"/>
    <property type="match status" value="1"/>
</dbReference>
<feature type="domain" description="RNase H type-1" evidence="1">
    <location>
        <begin position="1"/>
        <end position="87"/>
    </location>
</feature>
<name>A0AAV8XRT2_9CUCU</name>
<keyword evidence="3" id="KW-1185">Reference proteome</keyword>
<gene>
    <name evidence="2" type="ORF">NQ318_001345</name>
</gene>